<dbReference type="EMBL" id="JAAXLS010000004">
    <property type="protein sequence ID" value="NKQ52932.1"/>
    <property type="molecule type" value="Genomic_DNA"/>
</dbReference>
<proteinExistence type="predicted"/>
<protein>
    <submittedName>
        <fullName evidence="1">Uncharacterized protein</fullName>
    </submittedName>
</protein>
<evidence type="ECO:0000313" key="1">
    <source>
        <dbReference type="EMBL" id="NKQ52932.1"/>
    </source>
</evidence>
<comment type="caution">
    <text evidence="1">The sequence shown here is derived from an EMBL/GenBank/DDBJ whole genome shotgun (WGS) entry which is preliminary data.</text>
</comment>
<dbReference type="RefSeq" id="WP_168513356.1">
    <property type="nucleotide sequence ID" value="NZ_JAAXLS010000004.1"/>
</dbReference>
<keyword evidence="2" id="KW-1185">Reference proteome</keyword>
<sequence length="77" mass="8152">MRTARLPRSGPSRRLFGSSHSDLAPLAGEDFEDVSALLTSLGDTGFRGHLAAHDGADAGETGLRCAVEVFEPLEARE</sequence>
<organism evidence="1 2">
    <name type="scientific">Amycolatopsis acididurans</name>
    <dbReference type="NCBI Taxonomy" id="2724524"/>
    <lineage>
        <taxon>Bacteria</taxon>
        <taxon>Bacillati</taxon>
        <taxon>Actinomycetota</taxon>
        <taxon>Actinomycetes</taxon>
        <taxon>Pseudonocardiales</taxon>
        <taxon>Pseudonocardiaceae</taxon>
        <taxon>Amycolatopsis</taxon>
    </lineage>
</organism>
<evidence type="ECO:0000313" key="2">
    <source>
        <dbReference type="Proteomes" id="UP000715441"/>
    </source>
</evidence>
<dbReference type="Proteomes" id="UP000715441">
    <property type="component" value="Unassembled WGS sequence"/>
</dbReference>
<name>A0ABX1IZI2_9PSEU</name>
<accession>A0ABX1IZI2</accession>
<gene>
    <name evidence="1" type="ORF">HFP15_08570</name>
</gene>
<reference evidence="1 2" key="1">
    <citation type="submission" date="2020-04" db="EMBL/GenBank/DDBJ databases">
        <title>Novel species.</title>
        <authorList>
            <person name="Teo W.F.A."/>
            <person name="Lipun K."/>
            <person name="Srisuk N."/>
            <person name="Duangmal K."/>
        </authorList>
    </citation>
    <scope>NUCLEOTIDE SEQUENCE [LARGE SCALE GENOMIC DNA]</scope>
    <source>
        <strain evidence="1 2">K13G38</strain>
    </source>
</reference>